<evidence type="ECO:0000259" key="4">
    <source>
        <dbReference type="PROSITE" id="PS01124"/>
    </source>
</evidence>
<dbReference type="PROSITE" id="PS00041">
    <property type="entry name" value="HTH_ARAC_FAMILY_1"/>
    <property type="match status" value="1"/>
</dbReference>
<evidence type="ECO:0000313" key="5">
    <source>
        <dbReference type="EMBL" id="NYJ03970.1"/>
    </source>
</evidence>
<dbReference type="Proteomes" id="UP000541969">
    <property type="component" value="Unassembled WGS sequence"/>
</dbReference>
<dbReference type="Gene3D" id="1.10.10.60">
    <property type="entry name" value="Homeodomain-like"/>
    <property type="match status" value="1"/>
</dbReference>
<dbReference type="InterPro" id="IPR018060">
    <property type="entry name" value="HTH_AraC"/>
</dbReference>
<protein>
    <submittedName>
        <fullName evidence="5">AraC-like DNA-binding protein</fullName>
    </submittedName>
</protein>
<organism evidence="5 6">
    <name type="scientific">Petropleomorpha daqingensis</name>
    <dbReference type="NCBI Taxonomy" id="2026353"/>
    <lineage>
        <taxon>Bacteria</taxon>
        <taxon>Bacillati</taxon>
        <taxon>Actinomycetota</taxon>
        <taxon>Actinomycetes</taxon>
        <taxon>Geodermatophilales</taxon>
        <taxon>Geodermatophilaceae</taxon>
        <taxon>Petropleomorpha</taxon>
    </lineage>
</organism>
<dbReference type="PANTHER" id="PTHR46796:SF6">
    <property type="entry name" value="ARAC SUBFAMILY"/>
    <property type="match status" value="1"/>
</dbReference>
<evidence type="ECO:0000256" key="2">
    <source>
        <dbReference type="ARBA" id="ARBA00023125"/>
    </source>
</evidence>
<dbReference type="InterPro" id="IPR035418">
    <property type="entry name" value="AraC-bd_2"/>
</dbReference>
<dbReference type="InterPro" id="IPR018062">
    <property type="entry name" value="HTH_AraC-typ_CS"/>
</dbReference>
<dbReference type="GO" id="GO:0043565">
    <property type="term" value="F:sequence-specific DNA binding"/>
    <property type="evidence" value="ECO:0007669"/>
    <property type="project" value="InterPro"/>
</dbReference>
<gene>
    <name evidence="5" type="ORF">GGQ55_000248</name>
</gene>
<sequence>MPAMALATQRWRPARLPPDERVDAFREAVSATHLPWSVTPDGEGADDDGLTRYRLGDLALVDCRCGPCSGFRGRSQFAATAEDAVGVLFVRGGAEQVEVAGERYVVRPGSALVWRGDEAVRFRVPGRLHKWTLLVPRTRMPAVGTRLLDGEAVGLLTALLGTAMRSAEALDARLALPVADAAVDLLAGALRPASPSSSEAAWVRVSSYVHRHLRDPLLDPARIAAAAYLSPRSLYALFAARGDTPARYVRRLRLQAAHRDLQRGGAGVTVAGVASSWGFTDQATFGRNFRAAYGRTPDEVRRGG</sequence>
<dbReference type="GO" id="GO:0003700">
    <property type="term" value="F:DNA-binding transcription factor activity"/>
    <property type="evidence" value="ECO:0007669"/>
    <property type="project" value="InterPro"/>
</dbReference>
<name>A0A853C7H3_9ACTN</name>
<keyword evidence="1" id="KW-0805">Transcription regulation</keyword>
<evidence type="ECO:0000256" key="3">
    <source>
        <dbReference type="ARBA" id="ARBA00023163"/>
    </source>
</evidence>
<keyword evidence="6" id="KW-1185">Reference proteome</keyword>
<dbReference type="Pfam" id="PF14525">
    <property type="entry name" value="AraC_binding_2"/>
    <property type="match status" value="1"/>
</dbReference>
<dbReference type="PROSITE" id="PS01124">
    <property type="entry name" value="HTH_ARAC_FAMILY_2"/>
    <property type="match status" value="1"/>
</dbReference>
<evidence type="ECO:0000256" key="1">
    <source>
        <dbReference type="ARBA" id="ARBA00023015"/>
    </source>
</evidence>
<dbReference type="EMBL" id="JACBZT010000001">
    <property type="protein sequence ID" value="NYJ03970.1"/>
    <property type="molecule type" value="Genomic_DNA"/>
</dbReference>
<comment type="caution">
    <text evidence="5">The sequence shown here is derived from an EMBL/GenBank/DDBJ whole genome shotgun (WGS) entry which is preliminary data.</text>
</comment>
<dbReference type="SUPFAM" id="SSF46689">
    <property type="entry name" value="Homeodomain-like"/>
    <property type="match status" value="1"/>
</dbReference>
<keyword evidence="3" id="KW-0804">Transcription</keyword>
<dbReference type="AlphaFoldDB" id="A0A853C7H3"/>
<dbReference type="Pfam" id="PF12833">
    <property type="entry name" value="HTH_18"/>
    <property type="match status" value="1"/>
</dbReference>
<dbReference type="PANTHER" id="PTHR46796">
    <property type="entry name" value="HTH-TYPE TRANSCRIPTIONAL ACTIVATOR RHAS-RELATED"/>
    <property type="match status" value="1"/>
</dbReference>
<dbReference type="SMART" id="SM00342">
    <property type="entry name" value="HTH_ARAC"/>
    <property type="match status" value="1"/>
</dbReference>
<dbReference type="InterPro" id="IPR009057">
    <property type="entry name" value="Homeodomain-like_sf"/>
</dbReference>
<keyword evidence="2 5" id="KW-0238">DNA-binding</keyword>
<reference evidence="5 6" key="1">
    <citation type="submission" date="2020-07" db="EMBL/GenBank/DDBJ databases">
        <title>Sequencing the genomes of 1000 actinobacteria strains.</title>
        <authorList>
            <person name="Klenk H.-P."/>
        </authorList>
    </citation>
    <scope>NUCLEOTIDE SEQUENCE [LARGE SCALE GENOMIC DNA]</scope>
    <source>
        <strain evidence="5 6">DSM 104001</strain>
    </source>
</reference>
<proteinExistence type="predicted"/>
<accession>A0A853C7H3</accession>
<feature type="domain" description="HTH araC/xylS-type" evidence="4">
    <location>
        <begin position="203"/>
        <end position="303"/>
    </location>
</feature>
<evidence type="ECO:0000313" key="6">
    <source>
        <dbReference type="Proteomes" id="UP000541969"/>
    </source>
</evidence>
<dbReference type="InterPro" id="IPR050204">
    <property type="entry name" value="AraC_XylS_family_regulators"/>
</dbReference>